<feature type="region of interest" description="Disordered" evidence="1">
    <location>
        <begin position="247"/>
        <end position="291"/>
    </location>
</feature>
<feature type="compositionally biased region" description="Basic and acidic residues" evidence="1">
    <location>
        <begin position="275"/>
        <end position="291"/>
    </location>
</feature>
<feature type="compositionally biased region" description="Polar residues" evidence="1">
    <location>
        <begin position="257"/>
        <end position="272"/>
    </location>
</feature>
<proteinExistence type="predicted"/>
<dbReference type="EMBL" id="CM004404">
    <property type="protein sequence ID" value="OAY23102.1"/>
    <property type="molecule type" value="Genomic_DNA"/>
</dbReference>
<protein>
    <submittedName>
        <fullName evidence="2">Uncharacterized protein</fullName>
    </submittedName>
</protein>
<evidence type="ECO:0000313" key="2">
    <source>
        <dbReference type="EMBL" id="OAY23102.1"/>
    </source>
</evidence>
<sequence length="291" mass="32440">MFSPSASLPNSDDFVLVSLSQIFSNPQPFNLSSSSKTASSSQSISLPFNTQKHLVFPLTPYFFHLPPSTMKNNQTTFYFQKPASQFFFSNPKLVLTNKGKEFSIEEENHRFLLPNIPDASSHMPPTPLNASGSGFVPPKDTLPALLNQYLISVGKNPMDADKMFCLFPFLADLTSVEGRTKDKKVEMGSHDFNGPDLNGLSPSDLKTINGPHESLSQQEMQSSTLPSLDQQKPSLTFYPSLERLENTQKKQLEPNCNDKQSNQLTPKGSVNSLKVGEDNKRIYGRAWSERK</sequence>
<name>A0A2C9U0K9_MANES</name>
<dbReference type="AlphaFoldDB" id="A0A2C9U0K9"/>
<feature type="compositionally biased region" description="Polar residues" evidence="1">
    <location>
        <begin position="214"/>
        <end position="232"/>
    </location>
</feature>
<reference evidence="2" key="1">
    <citation type="submission" date="2016-02" db="EMBL/GenBank/DDBJ databases">
        <title>WGS assembly of Manihot esculenta.</title>
        <authorList>
            <person name="Bredeson J.V."/>
            <person name="Prochnik S.E."/>
            <person name="Lyons J.B."/>
            <person name="Schmutz J."/>
            <person name="Grimwood J."/>
            <person name="Vrebalov J."/>
            <person name="Bart R.S."/>
            <person name="Amuge T."/>
            <person name="Ferguson M.E."/>
            <person name="Green R."/>
            <person name="Putnam N."/>
            <person name="Stites J."/>
            <person name="Rounsley S."/>
            <person name="Rokhsar D.S."/>
        </authorList>
    </citation>
    <scope>NUCLEOTIDE SEQUENCE [LARGE SCALE GENOMIC DNA]</scope>
    <source>
        <tissue evidence="2">Leaf</tissue>
    </source>
</reference>
<accession>A0A2C9U0K9</accession>
<gene>
    <name evidence="2" type="ORF">MANES_18G052000</name>
</gene>
<evidence type="ECO:0000256" key="1">
    <source>
        <dbReference type="SAM" id="MobiDB-lite"/>
    </source>
</evidence>
<feature type="region of interest" description="Disordered" evidence="1">
    <location>
        <begin position="185"/>
        <end position="232"/>
    </location>
</feature>
<organism evidence="2">
    <name type="scientific">Manihot esculenta</name>
    <name type="common">Cassava</name>
    <name type="synonym">Jatropha manihot</name>
    <dbReference type="NCBI Taxonomy" id="3983"/>
    <lineage>
        <taxon>Eukaryota</taxon>
        <taxon>Viridiplantae</taxon>
        <taxon>Streptophyta</taxon>
        <taxon>Embryophyta</taxon>
        <taxon>Tracheophyta</taxon>
        <taxon>Spermatophyta</taxon>
        <taxon>Magnoliopsida</taxon>
        <taxon>eudicotyledons</taxon>
        <taxon>Gunneridae</taxon>
        <taxon>Pentapetalae</taxon>
        <taxon>rosids</taxon>
        <taxon>fabids</taxon>
        <taxon>Malpighiales</taxon>
        <taxon>Euphorbiaceae</taxon>
        <taxon>Crotonoideae</taxon>
        <taxon>Manihoteae</taxon>
        <taxon>Manihot</taxon>
    </lineage>
</organism>